<evidence type="ECO:0000313" key="4">
    <source>
        <dbReference type="Proteomes" id="UP000730482"/>
    </source>
</evidence>
<feature type="transmembrane region" description="Helical" evidence="2">
    <location>
        <begin position="77"/>
        <end position="94"/>
    </location>
</feature>
<feature type="transmembrane region" description="Helical" evidence="2">
    <location>
        <begin position="114"/>
        <end position="136"/>
    </location>
</feature>
<feature type="compositionally biased region" description="Low complexity" evidence="1">
    <location>
        <begin position="149"/>
        <end position="173"/>
    </location>
</feature>
<keyword evidence="2" id="KW-0812">Transmembrane</keyword>
<protein>
    <submittedName>
        <fullName evidence="3">Uncharacterized protein</fullName>
    </submittedName>
</protein>
<comment type="caution">
    <text evidence="3">The sequence shown here is derived from an EMBL/GenBank/DDBJ whole genome shotgun (WGS) entry which is preliminary data.</text>
</comment>
<keyword evidence="2" id="KW-0472">Membrane</keyword>
<dbReference type="EMBL" id="JAAFYZ010000008">
    <property type="protein sequence ID" value="MBS2546018.1"/>
    <property type="molecule type" value="Genomic_DNA"/>
</dbReference>
<feature type="transmembrane region" description="Helical" evidence="2">
    <location>
        <begin position="54"/>
        <end position="72"/>
    </location>
</feature>
<feature type="region of interest" description="Disordered" evidence="1">
    <location>
        <begin position="140"/>
        <end position="224"/>
    </location>
</feature>
<dbReference type="RefSeq" id="WP_212007673.1">
    <property type="nucleotide sequence ID" value="NZ_JAAFYZ010000008.1"/>
</dbReference>
<accession>A0ABS5KI10</accession>
<gene>
    <name evidence="3" type="ORF">KGQ19_03970</name>
</gene>
<reference evidence="3 4" key="1">
    <citation type="submission" date="2020-02" db="EMBL/GenBank/DDBJ databases">
        <title>Acidophilic actinobacteria isolated from forest soil.</title>
        <authorList>
            <person name="Golinska P."/>
        </authorList>
    </citation>
    <scope>NUCLEOTIDE SEQUENCE [LARGE SCALE GENOMIC DNA]</scope>
    <source>
        <strain evidence="3 4">NL8</strain>
    </source>
</reference>
<keyword evidence="2" id="KW-1133">Transmembrane helix</keyword>
<sequence length="224" mass="22834">MRNVLGGLLALIGAAATLFSPWKAWYNNRHGSTYKFWEVFGSGISPSGSGVMDSVFLVFLVMAVLAVAGVLLRSRALVGFAGVVAFGFTILWMVRQGQAAGELTITGTNSRGLGTGLGYAFGGGLLMIIGSLLMAGRPQRAPKAERAEAGAADRATGTAAATSAPPAIATTAPADKHPAGAGGATAAPAPAASSERTGTERLSKEERQMLGLDEDASARPKSQN</sequence>
<evidence type="ECO:0000256" key="2">
    <source>
        <dbReference type="SAM" id="Phobius"/>
    </source>
</evidence>
<keyword evidence="4" id="KW-1185">Reference proteome</keyword>
<feature type="compositionally biased region" description="Basic and acidic residues" evidence="1">
    <location>
        <begin position="197"/>
        <end position="208"/>
    </location>
</feature>
<name>A0ABS5KI10_9ACTN</name>
<proteinExistence type="predicted"/>
<organism evidence="3 4">
    <name type="scientific">Catenulispora pinistramenti</name>
    <dbReference type="NCBI Taxonomy" id="2705254"/>
    <lineage>
        <taxon>Bacteria</taxon>
        <taxon>Bacillati</taxon>
        <taxon>Actinomycetota</taxon>
        <taxon>Actinomycetes</taxon>
        <taxon>Catenulisporales</taxon>
        <taxon>Catenulisporaceae</taxon>
        <taxon>Catenulispora</taxon>
    </lineage>
</organism>
<evidence type="ECO:0000313" key="3">
    <source>
        <dbReference type="EMBL" id="MBS2546018.1"/>
    </source>
</evidence>
<dbReference type="Proteomes" id="UP000730482">
    <property type="component" value="Unassembled WGS sequence"/>
</dbReference>
<evidence type="ECO:0000256" key="1">
    <source>
        <dbReference type="SAM" id="MobiDB-lite"/>
    </source>
</evidence>